<evidence type="ECO:0000313" key="2">
    <source>
        <dbReference type="EMBL" id="KAA6303730.1"/>
    </source>
</evidence>
<comment type="caution">
    <text evidence="2">The sequence shown here is derived from an EMBL/GenBank/DDBJ whole genome shotgun (WGS) entry which is preliminary data.</text>
</comment>
<protein>
    <recommendedName>
        <fullName evidence="1">GT-D fold-like domain-containing protein</fullName>
    </recommendedName>
</protein>
<dbReference type="SUPFAM" id="SSF51905">
    <property type="entry name" value="FAD/NAD(P)-binding domain"/>
    <property type="match status" value="1"/>
</dbReference>
<dbReference type="EMBL" id="SNRX01000001">
    <property type="protein sequence ID" value="KAA6303730.1"/>
    <property type="molecule type" value="Genomic_DNA"/>
</dbReference>
<accession>A0A5M8P693</accession>
<dbReference type="Pfam" id="PF22882">
    <property type="entry name" value="GT-D-like"/>
    <property type="match status" value="1"/>
</dbReference>
<dbReference type="Proteomes" id="UP000324575">
    <property type="component" value="Unassembled WGS sequence"/>
</dbReference>
<name>A0A5M8P693_9BACT</name>
<dbReference type="InterPro" id="IPR055171">
    <property type="entry name" value="GT-D-like"/>
</dbReference>
<gene>
    <name evidence="2" type="ORF">EZS26_000281</name>
</gene>
<reference evidence="2 3" key="1">
    <citation type="submission" date="2019-03" db="EMBL/GenBank/DDBJ databases">
        <title>Single cell metagenomics reveals metabolic interactions within the superorganism composed of flagellate Streblomastix strix and complex community of Bacteroidetes bacteria on its surface.</title>
        <authorList>
            <person name="Treitli S.C."/>
            <person name="Kolisko M."/>
            <person name="Husnik F."/>
            <person name="Keeling P."/>
            <person name="Hampl V."/>
        </authorList>
    </citation>
    <scope>NUCLEOTIDE SEQUENCE [LARGE SCALE GENOMIC DNA]</scope>
    <source>
        <strain evidence="2">St1</strain>
    </source>
</reference>
<dbReference type="InterPro" id="IPR036188">
    <property type="entry name" value="FAD/NAD-bd_sf"/>
</dbReference>
<sequence length="330" mass="38474">MNQLSIFTLKALRKLYAKTFSVQPLANLECIQDADIVSELIYDKLMSDKPCMIARFGSTELMTLVNYLGVYSTEKKNIFKYIQCKRLDWWWNKNILQQMQQWSGFFPPTVEKIEQFCELMMENMKELDVLGSWLSNENYVKDNFSQAELVHLHLLEPYFAEIPWTKALEGKKVLVVHPFAELIEKQYQESRTKLFKNPNVLPLFHLQTIKAVQSLGGESNGFKDWFEALDWMKQEIDKKDYDICLIGCGAYGFPLAAYVKKQGKKAIHLGGASQLLFGIRGKRWENPNYEIVSWGISYGFYPNLMNEYWVRPTEVLKSKNANQVEGACYW</sequence>
<evidence type="ECO:0000259" key="1">
    <source>
        <dbReference type="Pfam" id="PF22882"/>
    </source>
</evidence>
<evidence type="ECO:0000313" key="3">
    <source>
        <dbReference type="Proteomes" id="UP000324575"/>
    </source>
</evidence>
<organism evidence="2 3">
    <name type="scientific">Candidatus Ordinivivax streblomastigis</name>
    <dbReference type="NCBI Taxonomy" id="2540710"/>
    <lineage>
        <taxon>Bacteria</taxon>
        <taxon>Pseudomonadati</taxon>
        <taxon>Bacteroidota</taxon>
        <taxon>Bacteroidia</taxon>
        <taxon>Bacteroidales</taxon>
        <taxon>Candidatus Ordinivivax</taxon>
    </lineage>
</organism>
<dbReference type="AlphaFoldDB" id="A0A5M8P693"/>
<proteinExistence type="predicted"/>
<feature type="domain" description="GT-D fold-like" evidence="1">
    <location>
        <begin position="36"/>
        <end position="274"/>
    </location>
</feature>